<sequence>MAERSIQEVRAAQPSRDGDGVAIYRVAGMQHAAMDPVLMIDELRSEQREDFIGGFPPHPHRGMQTLTYMKHGGLIHEDNSGNRGEIRSGGAQWMSAGRGIIHSEMPTVDTRGLHGFQLWVNLPAADKMNEPDYRDIPAQEMVTLAAAAFDATVIAGNWTLDGESASGPLQTLAARAGVLDLQLQPGAAVTVEVAPGDSLLGYIYAGSMLHEQRELGPRQLLITSHGERWQLLAGAGGASLLLLRGEPLGEPVAQYGPFVMNTAAEIEQAIQDYQNGRFVPEARPLQ</sequence>
<feature type="binding site" evidence="2">
    <location>
        <position position="102"/>
    </location>
    <ligand>
        <name>Fe cation</name>
        <dbReference type="ChEBI" id="CHEBI:24875"/>
    </ligand>
</feature>
<dbReference type="InterPro" id="IPR014710">
    <property type="entry name" value="RmlC-like_jellyroll"/>
</dbReference>
<feature type="binding site" evidence="2">
    <location>
        <position position="60"/>
    </location>
    <ligand>
        <name>Fe cation</name>
        <dbReference type="ChEBI" id="CHEBI:24875"/>
    </ligand>
</feature>
<dbReference type="Gene3D" id="2.60.120.10">
    <property type="entry name" value="Jelly Rolls"/>
    <property type="match status" value="2"/>
</dbReference>
<dbReference type="Pfam" id="PF02678">
    <property type="entry name" value="Pirin"/>
    <property type="match status" value="1"/>
</dbReference>
<organism evidence="6 7">
    <name type="scientific">Kineobactrum salinum</name>
    <dbReference type="NCBI Taxonomy" id="2708301"/>
    <lineage>
        <taxon>Bacteria</taxon>
        <taxon>Pseudomonadati</taxon>
        <taxon>Pseudomonadota</taxon>
        <taxon>Gammaproteobacteria</taxon>
        <taxon>Cellvibrionales</taxon>
        <taxon>Halieaceae</taxon>
        <taxon>Kineobactrum</taxon>
    </lineage>
</organism>
<dbReference type="CDD" id="cd02909">
    <property type="entry name" value="cupin_pirin_N"/>
    <property type="match status" value="1"/>
</dbReference>
<evidence type="ECO:0000313" key="6">
    <source>
        <dbReference type="EMBL" id="QIB66026.1"/>
    </source>
</evidence>
<dbReference type="InterPro" id="IPR011051">
    <property type="entry name" value="RmlC_Cupin_sf"/>
</dbReference>
<evidence type="ECO:0000259" key="5">
    <source>
        <dbReference type="Pfam" id="PF05726"/>
    </source>
</evidence>
<evidence type="ECO:0000256" key="2">
    <source>
        <dbReference type="PIRSR" id="PIRSR006232-1"/>
    </source>
</evidence>
<evidence type="ECO:0000256" key="1">
    <source>
        <dbReference type="ARBA" id="ARBA00008416"/>
    </source>
</evidence>
<accession>A0A6C0U1X9</accession>
<gene>
    <name evidence="6" type="ORF">G3T16_11970</name>
</gene>
<dbReference type="InterPro" id="IPR003829">
    <property type="entry name" value="Pirin_N_dom"/>
</dbReference>
<dbReference type="EMBL" id="CP048711">
    <property type="protein sequence ID" value="QIB66026.1"/>
    <property type="molecule type" value="Genomic_DNA"/>
</dbReference>
<reference evidence="6 7" key="1">
    <citation type="submission" date="2020-02" db="EMBL/GenBank/DDBJ databases">
        <title>Genome sequencing for Kineobactrum sp. M2.</title>
        <authorList>
            <person name="Park S.-J."/>
        </authorList>
    </citation>
    <scope>NUCLEOTIDE SEQUENCE [LARGE SCALE GENOMIC DNA]</scope>
    <source>
        <strain evidence="6 7">M2</strain>
    </source>
</reference>
<name>A0A6C0U1X9_9GAMM</name>
<evidence type="ECO:0000313" key="7">
    <source>
        <dbReference type="Proteomes" id="UP000477680"/>
    </source>
</evidence>
<protein>
    <submittedName>
        <fullName evidence="6">Pirin family protein</fullName>
    </submittedName>
</protein>
<dbReference type="RefSeq" id="WP_163495462.1">
    <property type="nucleotide sequence ID" value="NZ_CP048711.1"/>
</dbReference>
<keyword evidence="7" id="KW-1185">Reference proteome</keyword>
<feature type="domain" description="Pirin C-terminal" evidence="5">
    <location>
        <begin position="178"/>
        <end position="278"/>
    </location>
</feature>
<feature type="domain" description="Pirin N-terminal" evidence="4">
    <location>
        <begin position="30"/>
        <end position="120"/>
    </location>
</feature>
<dbReference type="InterPro" id="IPR012093">
    <property type="entry name" value="Pirin"/>
</dbReference>
<dbReference type="SUPFAM" id="SSF51182">
    <property type="entry name" value="RmlC-like cupins"/>
    <property type="match status" value="1"/>
</dbReference>
<dbReference type="PANTHER" id="PTHR13903">
    <property type="entry name" value="PIRIN-RELATED"/>
    <property type="match status" value="1"/>
</dbReference>
<dbReference type="Proteomes" id="UP000477680">
    <property type="component" value="Chromosome"/>
</dbReference>
<dbReference type="AlphaFoldDB" id="A0A6C0U1X9"/>
<dbReference type="KEGG" id="kim:G3T16_11970"/>
<dbReference type="CDD" id="cd02247">
    <property type="entry name" value="cupin_pirin_C"/>
    <property type="match status" value="1"/>
</dbReference>
<dbReference type="PANTHER" id="PTHR13903:SF8">
    <property type="entry name" value="PIRIN"/>
    <property type="match status" value="1"/>
</dbReference>
<dbReference type="Pfam" id="PF05726">
    <property type="entry name" value="Pirin_C"/>
    <property type="match status" value="1"/>
</dbReference>
<feature type="binding site" evidence="2">
    <location>
        <position position="58"/>
    </location>
    <ligand>
        <name>Fe cation</name>
        <dbReference type="ChEBI" id="CHEBI:24875"/>
    </ligand>
</feature>
<proteinExistence type="inferred from homology"/>
<feature type="binding site" evidence="2">
    <location>
        <position position="104"/>
    </location>
    <ligand>
        <name>Fe cation</name>
        <dbReference type="ChEBI" id="CHEBI:24875"/>
    </ligand>
</feature>
<dbReference type="PIRSF" id="PIRSF006232">
    <property type="entry name" value="Pirin"/>
    <property type="match status" value="1"/>
</dbReference>
<keyword evidence="2" id="KW-0479">Metal-binding</keyword>
<comment type="similarity">
    <text evidence="1 3">Belongs to the pirin family.</text>
</comment>
<dbReference type="InterPro" id="IPR008778">
    <property type="entry name" value="Pirin_C_dom"/>
</dbReference>
<keyword evidence="2" id="KW-0408">Iron</keyword>
<dbReference type="GO" id="GO:0046872">
    <property type="term" value="F:metal ion binding"/>
    <property type="evidence" value="ECO:0007669"/>
    <property type="project" value="UniProtKB-KW"/>
</dbReference>
<comment type="cofactor">
    <cofactor evidence="2">
        <name>Fe cation</name>
        <dbReference type="ChEBI" id="CHEBI:24875"/>
    </cofactor>
    <text evidence="2">Binds 1 Fe cation per subunit.</text>
</comment>
<evidence type="ECO:0000256" key="3">
    <source>
        <dbReference type="RuleBase" id="RU003457"/>
    </source>
</evidence>
<evidence type="ECO:0000259" key="4">
    <source>
        <dbReference type="Pfam" id="PF02678"/>
    </source>
</evidence>